<accession>A0A8D4UWA6</accession>
<protein>
    <recommendedName>
        <fullName evidence="1">DUF1659 domain-containing protein</fullName>
    </recommendedName>
</protein>
<name>A0A8D4UWA6_9FIRM</name>
<proteinExistence type="predicted"/>
<dbReference type="GeneID" id="92717330"/>
<feature type="domain" description="DUF1659" evidence="1">
    <location>
        <begin position="2"/>
        <end position="73"/>
    </location>
</feature>
<dbReference type="EMBL" id="AP019697">
    <property type="protein sequence ID" value="BBK26203.1"/>
    <property type="molecule type" value="Genomic_DNA"/>
</dbReference>
<dbReference type="Pfam" id="PF07872">
    <property type="entry name" value="DUF1659"/>
    <property type="match status" value="1"/>
</dbReference>
<dbReference type="RefSeq" id="WP_108850258.1">
    <property type="nucleotide sequence ID" value="NZ_AP019697.1"/>
</dbReference>
<dbReference type="OrthoDB" id="1954703at2"/>
<keyword evidence="3" id="KW-1185">Reference proteome</keyword>
<dbReference type="KEGG" id="dho:Dia5BBH33_21380"/>
<evidence type="ECO:0000313" key="3">
    <source>
        <dbReference type="Proteomes" id="UP000320585"/>
    </source>
</evidence>
<gene>
    <name evidence="2" type="ORF">Dia5BBH33_21380</name>
</gene>
<evidence type="ECO:0000259" key="1">
    <source>
        <dbReference type="Pfam" id="PF07872"/>
    </source>
</evidence>
<dbReference type="InterPro" id="IPR012454">
    <property type="entry name" value="DUF1659"/>
</dbReference>
<sequence length="75" mass="7956">MAVKKTVSDVKLQVRLNNGTTSGGNIAIKNINLNNLKLDATEQQLIDAGNAVAALVSLPLVGVRRIEDGDLTNEE</sequence>
<organism evidence="2 3">
    <name type="scientific">Dialister hominis</name>
    <dbReference type="NCBI Taxonomy" id="2582419"/>
    <lineage>
        <taxon>Bacteria</taxon>
        <taxon>Bacillati</taxon>
        <taxon>Bacillota</taxon>
        <taxon>Negativicutes</taxon>
        <taxon>Veillonellales</taxon>
        <taxon>Veillonellaceae</taxon>
        <taxon>Dialister</taxon>
    </lineage>
</organism>
<reference evidence="3" key="1">
    <citation type="submission" date="2019-05" db="EMBL/GenBank/DDBJ databases">
        <title>Complete genome sequencing of Dialister sp. strain 5BBH33.</title>
        <authorList>
            <person name="Sakamoto M."/>
            <person name="Murakami T."/>
            <person name="Mori H."/>
        </authorList>
    </citation>
    <scope>NUCLEOTIDE SEQUENCE [LARGE SCALE GENOMIC DNA]</scope>
    <source>
        <strain evidence="3">5BBH33</strain>
    </source>
</reference>
<evidence type="ECO:0000313" key="2">
    <source>
        <dbReference type="EMBL" id="BBK26203.1"/>
    </source>
</evidence>
<dbReference type="AlphaFoldDB" id="A0A8D4UWA6"/>
<dbReference type="Proteomes" id="UP000320585">
    <property type="component" value="Chromosome"/>
</dbReference>